<dbReference type="SUPFAM" id="SSF57667">
    <property type="entry name" value="beta-beta-alpha zinc fingers"/>
    <property type="match status" value="1"/>
</dbReference>
<evidence type="ECO:0000259" key="1">
    <source>
        <dbReference type="PROSITE" id="PS00028"/>
    </source>
</evidence>
<dbReference type="EMBL" id="CM014086">
    <property type="protein sequence ID" value="TKS75521.1"/>
    <property type="molecule type" value="Genomic_DNA"/>
</dbReference>
<organism evidence="2 3">
    <name type="scientific">Collichthys lucidus</name>
    <name type="common">Big head croaker</name>
    <name type="synonym">Sciaena lucida</name>
    <dbReference type="NCBI Taxonomy" id="240159"/>
    <lineage>
        <taxon>Eukaryota</taxon>
        <taxon>Metazoa</taxon>
        <taxon>Chordata</taxon>
        <taxon>Craniata</taxon>
        <taxon>Vertebrata</taxon>
        <taxon>Euteleostomi</taxon>
        <taxon>Actinopterygii</taxon>
        <taxon>Neopterygii</taxon>
        <taxon>Teleostei</taxon>
        <taxon>Neoteleostei</taxon>
        <taxon>Acanthomorphata</taxon>
        <taxon>Eupercaria</taxon>
        <taxon>Sciaenidae</taxon>
        <taxon>Collichthys</taxon>
    </lineage>
</organism>
<dbReference type="PANTHER" id="PTHR14435">
    <property type="entry name" value="ZINC FINGER PROTEIN 106"/>
    <property type="match status" value="1"/>
</dbReference>
<dbReference type="InterPro" id="IPR015943">
    <property type="entry name" value="WD40/YVTN_repeat-like_dom_sf"/>
</dbReference>
<accession>A0A4U5UMF3</accession>
<dbReference type="AlphaFoldDB" id="A0A4U5UMF3"/>
<dbReference type="InterPro" id="IPR042622">
    <property type="entry name" value="Znf106"/>
</dbReference>
<dbReference type="Gene3D" id="2.130.10.10">
    <property type="entry name" value="YVTN repeat-like/Quinoprotein amine dehydrogenase"/>
    <property type="match status" value="1"/>
</dbReference>
<evidence type="ECO:0000313" key="2">
    <source>
        <dbReference type="EMBL" id="TKS75521.1"/>
    </source>
</evidence>
<proteinExistence type="predicted"/>
<dbReference type="InterPro" id="IPR013087">
    <property type="entry name" value="Znf_C2H2_type"/>
</dbReference>
<reference evidence="2 3" key="1">
    <citation type="submission" date="2019-01" db="EMBL/GenBank/DDBJ databases">
        <title>Genome Assembly of Collichthys lucidus.</title>
        <authorList>
            <person name="Cai M."/>
            <person name="Xiao S."/>
        </authorList>
    </citation>
    <scope>NUCLEOTIDE SEQUENCE [LARGE SCALE GENOMIC DNA]</scope>
    <source>
        <strain evidence="2">JT15FE1705JMU</strain>
        <tissue evidence="2">Muscle</tissue>
    </source>
</reference>
<sequence>MVTACLDKLVRVYELQSHDRMQVYGGHSDMVMCMAIHKSVIYTGCYDGSVQATKLNLMKNYRCWWHSCTLIFGLAEHLVQHLVKDHTNPNLQTVKCRWRSCSSFFATQHLIRQELPEHMRKHVEIDSEVQP</sequence>
<dbReference type="SUPFAM" id="SSF50978">
    <property type="entry name" value="WD40 repeat-like"/>
    <property type="match status" value="1"/>
</dbReference>
<dbReference type="PROSITE" id="PS00028">
    <property type="entry name" value="ZINC_FINGER_C2H2_1"/>
    <property type="match status" value="1"/>
</dbReference>
<dbReference type="GO" id="GO:0003723">
    <property type="term" value="F:RNA binding"/>
    <property type="evidence" value="ECO:0007669"/>
    <property type="project" value="InterPro"/>
</dbReference>
<protein>
    <submittedName>
        <fullName evidence="2">Zinc finger protein 106</fullName>
    </submittedName>
</protein>
<feature type="domain" description="C2H2-type" evidence="1">
    <location>
        <begin position="63"/>
        <end position="86"/>
    </location>
</feature>
<evidence type="ECO:0000313" key="3">
    <source>
        <dbReference type="Proteomes" id="UP000298787"/>
    </source>
</evidence>
<dbReference type="GO" id="GO:0005829">
    <property type="term" value="C:cytosol"/>
    <property type="evidence" value="ECO:0007669"/>
    <property type="project" value="TreeGrafter"/>
</dbReference>
<dbReference type="GO" id="GO:0008286">
    <property type="term" value="P:insulin receptor signaling pathway"/>
    <property type="evidence" value="ECO:0007669"/>
    <property type="project" value="TreeGrafter"/>
</dbReference>
<dbReference type="GO" id="GO:0017124">
    <property type="term" value="F:SH3 domain binding"/>
    <property type="evidence" value="ECO:0007669"/>
    <property type="project" value="TreeGrafter"/>
</dbReference>
<name>A0A4U5UMF3_COLLU</name>
<dbReference type="GO" id="GO:0016020">
    <property type="term" value="C:membrane"/>
    <property type="evidence" value="ECO:0007669"/>
    <property type="project" value="TreeGrafter"/>
</dbReference>
<gene>
    <name evidence="2" type="ORF">D9C73_010318</name>
</gene>
<dbReference type="Gene3D" id="3.30.160.60">
    <property type="entry name" value="Classic Zinc Finger"/>
    <property type="match status" value="1"/>
</dbReference>
<dbReference type="STRING" id="240159.A0A4U5UMF3"/>
<dbReference type="PANTHER" id="PTHR14435:SF2">
    <property type="entry name" value="ZINC FINGER PROTEIN 106"/>
    <property type="match status" value="1"/>
</dbReference>
<dbReference type="InterPro" id="IPR036322">
    <property type="entry name" value="WD40_repeat_dom_sf"/>
</dbReference>
<dbReference type="InterPro" id="IPR036236">
    <property type="entry name" value="Znf_C2H2_sf"/>
</dbReference>
<keyword evidence="3" id="KW-1185">Reference proteome</keyword>
<dbReference type="Proteomes" id="UP000298787">
    <property type="component" value="Chromosome 9"/>
</dbReference>